<sequence length="308" mass="35517">MLFFLTIQYFNETFENDQPNNKWNIIGESEKLEIAQCSASFQFLIRNCLHVNNTDKRFHASAEMKTEITSTPFLVQFTAKTQMPTTGSLISLSMLNGEESEVELTLTYSDDDPQYAFIDSSQNKTIGNITHERDLTHHITLVVNTDNTYYIYANGIILKGGVLSKPIKFPLNKVELLVENGNTTSQIGNIIVTSDIKDRYPLLISTFLQFRQIERLDRLRVIVDAEEMRLFDGTPIDEPLDREDEYGVPLEFSKADPRNFNFPFKLERPKERLSKLKEAQRPSTLDKRMQKKDFDPLANSETQERAEL</sequence>
<feature type="compositionally biased region" description="Basic and acidic residues" evidence="1">
    <location>
        <begin position="271"/>
        <end position="295"/>
    </location>
</feature>
<accession>A2FC81</accession>
<protein>
    <submittedName>
        <fullName evidence="2">Uncharacterized protein</fullName>
    </submittedName>
</protein>
<dbReference type="VEuPathDB" id="TrichDB:TVAG_335540"/>
<evidence type="ECO:0000313" key="2">
    <source>
        <dbReference type="EMBL" id="EAX97494.1"/>
    </source>
</evidence>
<name>A2FC81_TRIV3</name>
<dbReference type="Gene3D" id="2.60.120.200">
    <property type="match status" value="1"/>
</dbReference>
<evidence type="ECO:0000313" key="3">
    <source>
        <dbReference type="Proteomes" id="UP000001542"/>
    </source>
</evidence>
<organism evidence="2 3">
    <name type="scientific">Trichomonas vaginalis (strain ATCC PRA-98 / G3)</name>
    <dbReference type="NCBI Taxonomy" id="412133"/>
    <lineage>
        <taxon>Eukaryota</taxon>
        <taxon>Metamonada</taxon>
        <taxon>Parabasalia</taxon>
        <taxon>Trichomonadida</taxon>
        <taxon>Trichomonadidae</taxon>
        <taxon>Trichomonas</taxon>
    </lineage>
</organism>
<reference evidence="2" key="1">
    <citation type="submission" date="2006-10" db="EMBL/GenBank/DDBJ databases">
        <authorList>
            <person name="Amadeo P."/>
            <person name="Zhao Q."/>
            <person name="Wortman J."/>
            <person name="Fraser-Liggett C."/>
            <person name="Carlton J."/>
        </authorList>
    </citation>
    <scope>NUCLEOTIDE SEQUENCE</scope>
    <source>
        <strain evidence="2">G3</strain>
    </source>
</reference>
<dbReference type="InParanoid" id="A2FC81"/>
<gene>
    <name evidence="2" type="ORF">TVAG_335540</name>
</gene>
<dbReference type="Proteomes" id="UP000001542">
    <property type="component" value="Unassembled WGS sequence"/>
</dbReference>
<keyword evidence="3" id="KW-1185">Reference proteome</keyword>
<evidence type="ECO:0000256" key="1">
    <source>
        <dbReference type="SAM" id="MobiDB-lite"/>
    </source>
</evidence>
<dbReference type="AlphaFoldDB" id="A2FC81"/>
<reference evidence="2" key="2">
    <citation type="journal article" date="2007" name="Science">
        <title>Draft genome sequence of the sexually transmitted pathogen Trichomonas vaginalis.</title>
        <authorList>
            <person name="Carlton J.M."/>
            <person name="Hirt R.P."/>
            <person name="Silva J.C."/>
            <person name="Delcher A.L."/>
            <person name="Schatz M."/>
            <person name="Zhao Q."/>
            <person name="Wortman J.R."/>
            <person name="Bidwell S.L."/>
            <person name="Alsmark U.C.M."/>
            <person name="Besteiro S."/>
            <person name="Sicheritz-Ponten T."/>
            <person name="Noel C.J."/>
            <person name="Dacks J.B."/>
            <person name="Foster P.G."/>
            <person name="Simillion C."/>
            <person name="Van de Peer Y."/>
            <person name="Miranda-Saavedra D."/>
            <person name="Barton G.J."/>
            <person name="Westrop G.D."/>
            <person name="Mueller S."/>
            <person name="Dessi D."/>
            <person name="Fiori P.L."/>
            <person name="Ren Q."/>
            <person name="Paulsen I."/>
            <person name="Zhang H."/>
            <person name="Bastida-Corcuera F.D."/>
            <person name="Simoes-Barbosa A."/>
            <person name="Brown M.T."/>
            <person name="Hayes R.D."/>
            <person name="Mukherjee M."/>
            <person name="Okumura C.Y."/>
            <person name="Schneider R."/>
            <person name="Smith A.J."/>
            <person name="Vanacova S."/>
            <person name="Villalvazo M."/>
            <person name="Haas B.J."/>
            <person name="Pertea M."/>
            <person name="Feldblyum T.V."/>
            <person name="Utterback T.R."/>
            <person name="Shu C.L."/>
            <person name="Osoegawa K."/>
            <person name="de Jong P.J."/>
            <person name="Hrdy I."/>
            <person name="Horvathova L."/>
            <person name="Zubacova Z."/>
            <person name="Dolezal P."/>
            <person name="Malik S.B."/>
            <person name="Logsdon J.M. Jr."/>
            <person name="Henze K."/>
            <person name="Gupta A."/>
            <person name="Wang C.C."/>
            <person name="Dunne R.L."/>
            <person name="Upcroft J.A."/>
            <person name="Upcroft P."/>
            <person name="White O."/>
            <person name="Salzberg S.L."/>
            <person name="Tang P."/>
            <person name="Chiu C.-H."/>
            <person name="Lee Y.-S."/>
            <person name="Embley T.M."/>
            <person name="Coombs G.H."/>
            <person name="Mottram J.C."/>
            <person name="Tachezy J."/>
            <person name="Fraser-Liggett C.M."/>
            <person name="Johnson P.J."/>
        </authorList>
    </citation>
    <scope>NUCLEOTIDE SEQUENCE [LARGE SCALE GENOMIC DNA]</scope>
    <source>
        <strain evidence="2">G3</strain>
    </source>
</reference>
<proteinExistence type="predicted"/>
<dbReference type="KEGG" id="tva:4755279"/>
<feature type="region of interest" description="Disordered" evidence="1">
    <location>
        <begin position="271"/>
        <end position="308"/>
    </location>
</feature>
<dbReference type="EMBL" id="DS113713">
    <property type="protein sequence ID" value="EAX97494.1"/>
    <property type="molecule type" value="Genomic_DNA"/>
</dbReference>
<dbReference type="RefSeq" id="XP_001310424.1">
    <property type="nucleotide sequence ID" value="XM_001310423.1"/>
</dbReference>
<dbReference type="VEuPathDB" id="TrichDB:TVAGG3_0147900"/>
<dbReference type="OrthoDB" id="10541862at2759"/>